<evidence type="ECO:0000256" key="1">
    <source>
        <dbReference type="SAM" id="MobiDB-lite"/>
    </source>
</evidence>
<dbReference type="InterPro" id="IPR011009">
    <property type="entry name" value="Kinase-like_dom_sf"/>
</dbReference>
<feature type="domain" description="Protein kinase" evidence="2">
    <location>
        <begin position="11"/>
        <end position="369"/>
    </location>
</feature>
<dbReference type="Pfam" id="PF00069">
    <property type="entry name" value="Pkinase"/>
    <property type="match status" value="1"/>
</dbReference>
<evidence type="ECO:0000259" key="2">
    <source>
        <dbReference type="PROSITE" id="PS50011"/>
    </source>
</evidence>
<dbReference type="InterPro" id="IPR016024">
    <property type="entry name" value="ARM-type_fold"/>
</dbReference>
<feature type="region of interest" description="Disordered" evidence="1">
    <location>
        <begin position="716"/>
        <end position="754"/>
    </location>
</feature>
<proteinExistence type="predicted"/>
<evidence type="ECO:0000313" key="3">
    <source>
        <dbReference type="EMBL" id="PFH35384.1"/>
    </source>
</evidence>
<feature type="region of interest" description="Disordered" evidence="1">
    <location>
        <begin position="850"/>
        <end position="935"/>
    </location>
</feature>
<feature type="compositionally biased region" description="Low complexity" evidence="1">
    <location>
        <begin position="716"/>
        <end position="726"/>
    </location>
</feature>
<comment type="caution">
    <text evidence="3">The sequence shown here is derived from an EMBL/GenBank/DDBJ whole genome shotgun (WGS) entry which is preliminary data.</text>
</comment>
<dbReference type="Gene3D" id="1.10.510.10">
    <property type="entry name" value="Transferase(Phosphotransferase) domain 1"/>
    <property type="match status" value="1"/>
</dbReference>
<dbReference type="SMART" id="SM00220">
    <property type="entry name" value="S_TKc"/>
    <property type="match status" value="1"/>
</dbReference>
<dbReference type="AlphaFoldDB" id="A0A2A9MDW6"/>
<dbReference type="Gene3D" id="3.30.200.20">
    <property type="entry name" value="Phosphorylase Kinase, domain 1"/>
    <property type="match status" value="1"/>
</dbReference>
<dbReference type="PANTHER" id="PTHR12984">
    <property type="entry name" value="SCY1-RELATED S/T PROTEIN KINASE-LIKE"/>
    <property type="match status" value="1"/>
</dbReference>
<gene>
    <name evidence="3" type="ORF">BESB_062710</name>
</gene>
<dbReference type="GO" id="GO:0005524">
    <property type="term" value="F:ATP binding"/>
    <property type="evidence" value="ECO:0007669"/>
    <property type="project" value="InterPro"/>
</dbReference>
<dbReference type="SUPFAM" id="SSF48371">
    <property type="entry name" value="ARM repeat"/>
    <property type="match status" value="1"/>
</dbReference>
<dbReference type="EMBL" id="NWUJ01000005">
    <property type="protein sequence ID" value="PFH35384.1"/>
    <property type="molecule type" value="Genomic_DNA"/>
</dbReference>
<dbReference type="PROSITE" id="PS50011">
    <property type="entry name" value="PROTEIN_KINASE_DOM"/>
    <property type="match status" value="1"/>
</dbReference>
<reference evidence="3 4" key="1">
    <citation type="submission" date="2017-09" db="EMBL/GenBank/DDBJ databases">
        <title>Genome sequencing of Besnoitia besnoiti strain Bb-Ger1.</title>
        <authorList>
            <person name="Schares G."/>
            <person name="Venepally P."/>
            <person name="Lorenzi H.A."/>
        </authorList>
    </citation>
    <scope>NUCLEOTIDE SEQUENCE [LARGE SCALE GENOMIC DNA]</scope>
    <source>
        <strain evidence="3 4">Bb-Ger1</strain>
    </source>
</reference>
<dbReference type="InterPro" id="IPR011989">
    <property type="entry name" value="ARM-like"/>
</dbReference>
<evidence type="ECO:0000313" key="4">
    <source>
        <dbReference type="Proteomes" id="UP000224006"/>
    </source>
</evidence>
<dbReference type="GeneID" id="40311199"/>
<keyword evidence="3" id="KW-0418">Kinase</keyword>
<protein>
    <submittedName>
        <fullName evidence="3">SCY kinase-related protein (Incomplete catalytic triad)</fullName>
    </submittedName>
</protein>
<dbReference type="OrthoDB" id="79687at2759"/>
<dbReference type="Gene3D" id="1.25.10.10">
    <property type="entry name" value="Leucine-rich Repeat Variant"/>
    <property type="match status" value="1"/>
</dbReference>
<sequence length="1068" mass="111878">MGNPLLKLYSVDKESAIDGGRFLRWTIYRGHQKDRVSSASSLVSLFCFDKKVLSSAPLLGSPALRSALLALLQQEAHLLQRLRHPQLLHLVQPLQEDKNSLVFCTRLVETTLREQLLDQVAPPASAGGFGGGRLGNRSYSGPEPDGTASCGGEGGLDSSPSGGRRAPLSLLEIKSGLLDLAEALQFLHVDAQLIHLNVNPDSVFFTPKGQWRLGGLGFAREVSGDGGADMLVDCGFSFGSASGSAHASVSVVPPLYYSAPELAASQPGKCCRASDIYSLGLLMAEVLLGPVPSSGARLLKTNEWDVNSHQAQCRRLLPLRPNMFASSPYFSSSSAAGSLPTLMALLSSMLNSDPSQRPTVEQFLQSPFFQDMNMRALRFLEALHEKDESQEIQFLKGFLPLLQQQEEFHHASLLRNRVLGPLLDALAFPPLYPYVLPNLCFVIKQLDDRPYFQSEVWPRVRPLLTAREIQIESVLFLMNELEYLMTQCSDEAIQQDLHPLIVKCMQIQEPRIQEAVLTRLANVYQKFDYTLLRTAVLPRVLALIQQATSSAVRIQGLAAVTAMAVAFDRSTIVEQIVSVVQQVCAADRSGVVCVAACTTLDTLAKQVGLKTTAERLLPILLPLLMEDQLTAAQFDIVHRTVTSLLSKVEATRRKQFALQLEQASAVAAALPPSTAASSFSPVFLDGGQRPGSSGLFDGSHNAGSQPLPFEALLMSPSSASGARQASQPPPPPLPPSLPPPFPPSPAPPAIPPTSASSSLCPSFASFSAAATADDPFLLVASSELGASPPLRAGSAATQSTAPAHLGPLSTAARASAPPAVSSSLLFAATRLPSDGACPLAPLPKLPEEIFGSPAGNAAPWQAAPPQRGPPVQPETGVASSSPLAPPGLTGAANDVAKDSHLGGAALQNGGRTNPCKESGSSLEDLLGASFPSPPVSREAQLRDAFADLHPPSASSSSMTALAPRVDPFANLDPPPTSSASPAVVFPPLSNGAPSAGAGGCGGGLDPFARLAGAGLGSAAPGPAVAPSSASLTNAFSQGNAFLGQVSGTSGLGSSAKVDPFANLSSLRM</sequence>
<dbReference type="Proteomes" id="UP000224006">
    <property type="component" value="Chromosome V"/>
</dbReference>
<dbReference type="RefSeq" id="XP_029219393.1">
    <property type="nucleotide sequence ID" value="XM_029364685.1"/>
</dbReference>
<dbReference type="VEuPathDB" id="ToxoDB:BESB_062710"/>
<dbReference type="PANTHER" id="PTHR12984:SF6">
    <property type="entry name" value="SCY1-LIKE PROTEIN 2"/>
    <property type="match status" value="1"/>
</dbReference>
<name>A0A2A9MDW6_BESBE</name>
<dbReference type="SUPFAM" id="SSF56112">
    <property type="entry name" value="Protein kinase-like (PK-like)"/>
    <property type="match status" value="1"/>
</dbReference>
<keyword evidence="4" id="KW-1185">Reference proteome</keyword>
<accession>A0A2A9MDW6</accession>
<dbReference type="GO" id="GO:0004672">
    <property type="term" value="F:protein kinase activity"/>
    <property type="evidence" value="ECO:0007669"/>
    <property type="project" value="InterPro"/>
</dbReference>
<organism evidence="3 4">
    <name type="scientific">Besnoitia besnoiti</name>
    <name type="common">Apicomplexan protozoan</name>
    <dbReference type="NCBI Taxonomy" id="94643"/>
    <lineage>
        <taxon>Eukaryota</taxon>
        <taxon>Sar</taxon>
        <taxon>Alveolata</taxon>
        <taxon>Apicomplexa</taxon>
        <taxon>Conoidasida</taxon>
        <taxon>Coccidia</taxon>
        <taxon>Eucoccidiorida</taxon>
        <taxon>Eimeriorina</taxon>
        <taxon>Sarcocystidae</taxon>
        <taxon>Besnoitia</taxon>
    </lineage>
</organism>
<feature type="region of interest" description="Disordered" evidence="1">
    <location>
        <begin position="128"/>
        <end position="163"/>
    </location>
</feature>
<dbReference type="KEGG" id="bbes:BESB_062710"/>
<dbReference type="InterPro" id="IPR051177">
    <property type="entry name" value="CIK-Related_Protein"/>
</dbReference>
<feature type="compositionally biased region" description="Pro residues" evidence="1">
    <location>
        <begin position="727"/>
        <end position="751"/>
    </location>
</feature>
<keyword evidence="3" id="KW-0808">Transferase</keyword>
<dbReference type="InterPro" id="IPR000719">
    <property type="entry name" value="Prot_kinase_dom"/>
</dbReference>
<dbReference type="STRING" id="94643.A0A2A9MDW6"/>